<dbReference type="InterPro" id="IPR000595">
    <property type="entry name" value="cNMP-bd_dom"/>
</dbReference>
<name>A0A933L1T1_9HYPH</name>
<evidence type="ECO:0000256" key="1">
    <source>
        <dbReference type="ARBA" id="ARBA00023286"/>
    </source>
</evidence>
<feature type="domain" description="Cyclic nucleotide-binding" evidence="2">
    <location>
        <begin position="1"/>
        <end position="81"/>
    </location>
</feature>
<dbReference type="Pfam" id="PF00027">
    <property type="entry name" value="cNMP_binding"/>
    <property type="match status" value="1"/>
</dbReference>
<evidence type="ECO:0000313" key="3">
    <source>
        <dbReference type="EMBL" id="MBI4922393.1"/>
    </source>
</evidence>
<dbReference type="PROSITE" id="PS50042">
    <property type="entry name" value="CNMP_BINDING_3"/>
    <property type="match status" value="1"/>
</dbReference>
<protein>
    <submittedName>
        <fullName evidence="3">Cyclic nucleotide-binding domain-containing protein</fullName>
    </submittedName>
</protein>
<keyword evidence="1" id="KW-0813">Transport</keyword>
<evidence type="ECO:0000259" key="2">
    <source>
        <dbReference type="PROSITE" id="PS50042"/>
    </source>
</evidence>
<proteinExistence type="predicted"/>
<evidence type="ECO:0000313" key="4">
    <source>
        <dbReference type="Proteomes" id="UP000782610"/>
    </source>
</evidence>
<dbReference type="AlphaFoldDB" id="A0A933L1T1"/>
<dbReference type="InterPro" id="IPR050866">
    <property type="entry name" value="CNG_cation_channel"/>
</dbReference>
<dbReference type="SUPFAM" id="SSF51206">
    <property type="entry name" value="cAMP-binding domain-like"/>
    <property type="match status" value="1"/>
</dbReference>
<dbReference type="Gene3D" id="2.60.120.10">
    <property type="entry name" value="Jelly Rolls"/>
    <property type="match status" value="1"/>
</dbReference>
<dbReference type="InterPro" id="IPR014710">
    <property type="entry name" value="RmlC-like_jellyroll"/>
</dbReference>
<sequence length="138" mass="15409">MPDPWLRRDWIAPGMALIEQGGRTGQLYVLKDGELEVLRDGRHVTTIRTPGAVIGEMSVLLDLPQTATVRAVSEVDFFVIDNAIDVLKTHPDWLLQIARLLAQRVNATTAQLTRDKSDDTETLVLPQNFMSSWSDPTV</sequence>
<dbReference type="PANTHER" id="PTHR45638:SF11">
    <property type="entry name" value="CYCLIC NUCLEOTIDE-GATED CATION CHANNEL SUBUNIT A"/>
    <property type="match status" value="1"/>
</dbReference>
<keyword evidence="1" id="KW-1071">Ligand-gated ion channel</keyword>
<dbReference type="GO" id="GO:0005221">
    <property type="term" value="F:intracellularly cyclic nucleotide-activated monoatomic cation channel activity"/>
    <property type="evidence" value="ECO:0007669"/>
    <property type="project" value="InterPro"/>
</dbReference>
<accession>A0A933L1T1</accession>
<dbReference type="InterPro" id="IPR018490">
    <property type="entry name" value="cNMP-bd_dom_sf"/>
</dbReference>
<dbReference type="EMBL" id="JACRAF010000031">
    <property type="protein sequence ID" value="MBI4922393.1"/>
    <property type="molecule type" value="Genomic_DNA"/>
</dbReference>
<organism evidence="3 4">
    <name type="scientific">Devosia nanyangense</name>
    <dbReference type="NCBI Taxonomy" id="1228055"/>
    <lineage>
        <taxon>Bacteria</taxon>
        <taxon>Pseudomonadati</taxon>
        <taxon>Pseudomonadota</taxon>
        <taxon>Alphaproteobacteria</taxon>
        <taxon>Hyphomicrobiales</taxon>
        <taxon>Devosiaceae</taxon>
        <taxon>Devosia</taxon>
    </lineage>
</organism>
<dbReference type="PANTHER" id="PTHR45638">
    <property type="entry name" value="CYCLIC NUCLEOTIDE-GATED CATION CHANNEL SUBUNIT A"/>
    <property type="match status" value="1"/>
</dbReference>
<reference evidence="3" key="1">
    <citation type="submission" date="2020-07" db="EMBL/GenBank/DDBJ databases">
        <title>Huge and variable diversity of episymbiotic CPR bacteria and DPANN archaea in groundwater ecosystems.</title>
        <authorList>
            <person name="He C.Y."/>
            <person name="Keren R."/>
            <person name="Whittaker M."/>
            <person name="Farag I.F."/>
            <person name="Doudna J."/>
            <person name="Cate J.H.D."/>
            <person name="Banfield J.F."/>
        </authorList>
    </citation>
    <scope>NUCLEOTIDE SEQUENCE</scope>
    <source>
        <strain evidence="3">NC_groundwater_1586_Pr3_B-0.1um_66_15</strain>
    </source>
</reference>
<comment type="caution">
    <text evidence="3">The sequence shown here is derived from an EMBL/GenBank/DDBJ whole genome shotgun (WGS) entry which is preliminary data.</text>
</comment>
<dbReference type="GO" id="GO:0044877">
    <property type="term" value="F:protein-containing complex binding"/>
    <property type="evidence" value="ECO:0007669"/>
    <property type="project" value="TreeGrafter"/>
</dbReference>
<gene>
    <name evidence="3" type="ORF">HY834_11635</name>
</gene>
<keyword evidence="1" id="KW-0407">Ion channel</keyword>
<dbReference type="Proteomes" id="UP000782610">
    <property type="component" value="Unassembled WGS sequence"/>
</dbReference>
<dbReference type="CDD" id="cd00038">
    <property type="entry name" value="CAP_ED"/>
    <property type="match status" value="1"/>
</dbReference>
<keyword evidence="1" id="KW-0406">Ion transport</keyword>